<comment type="similarity">
    <text evidence="2">Belongs to the ROK (NagC/XylR) family.</text>
</comment>
<protein>
    <submittedName>
        <fullName evidence="4">ROK family protein</fullName>
    </submittedName>
</protein>
<keyword evidence="3" id="KW-0119">Carbohydrate metabolism</keyword>
<evidence type="ECO:0000313" key="4">
    <source>
        <dbReference type="EMBL" id="UUI02487.1"/>
    </source>
</evidence>
<keyword evidence="3" id="KW-0859">Xylose metabolism</keyword>
<dbReference type="PANTHER" id="PTHR18964">
    <property type="entry name" value="ROK (REPRESSOR, ORF, KINASE) FAMILY"/>
    <property type="match status" value="1"/>
</dbReference>
<proteinExistence type="inferred from homology"/>
<sequence>MKGTGVLREKNKREILSIIRHVKKTTRQDLVTQMNVSKNTVSLIVDELISNNFIKEAGIKTPREKGRPKQIIELDRDGYRSIGIAIEKDYIEYVVINYYGEIIEKETYHFNCQDPIKTKGEINSLLNRLKRKYDHILGVGIAIPGIVNNEEKIVYKSVRLGWENFSIGELDDQNIPVFIQNNVNMSALSAVEKEEDFQTGGSFYYVHISNGVGGAYITNKQVMNGVSWTAGEIGHISVDPQGELCICGQKGCLEQLISIPSFKRVLTKEGYLPTSVNAILDSEEDYLHSQKVKEIIHEFGEYLGRALVPVIHLLNPNQIIIDNPYAAFNEFEKGCMSYIQQNALEIPFKKTKVTFGRSSYRKSHGAGLCAIINYERFV</sequence>
<gene>
    <name evidence="4" type="ORF">NP439_20990</name>
</gene>
<dbReference type="SUPFAM" id="SSF46785">
    <property type="entry name" value="Winged helix' DNA-binding domain"/>
    <property type="match status" value="1"/>
</dbReference>
<evidence type="ECO:0000256" key="2">
    <source>
        <dbReference type="ARBA" id="ARBA00006479"/>
    </source>
</evidence>
<comment type="function">
    <text evidence="1">Transcriptional repressor of xylose-utilizing enzymes.</text>
</comment>
<dbReference type="SUPFAM" id="SSF53067">
    <property type="entry name" value="Actin-like ATPase domain"/>
    <property type="match status" value="1"/>
</dbReference>
<keyword evidence="5" id="KW-1185">Reference proteome</keyword>
<accession>A0ABY5JSQ8</accession>
<dbReference type="EMBL" id="CP101914">
    <property type="protein sequence ID" value="UUI02487.1"/>
    <property type="molecule type" value="Genomic_DNA"/>
</dbReference>
<dbReference type="Gene3D" id="3.30.420.40">
    <property type="match status" value="2"/>
</dbReference>
<dbReference type="PANTHER" id="PTHR18964:SF149">
    <property type="entry name" value="BIFUNCTIONAL UDP-N-ACETYLGLUCOSAMINE 2-EPIMERASE_N-ACETYLMANNOSAMINE KINASE"/>
    <property type="match status" value="1"/>
</dbReference>
<evidence type="ECO:0000256" key="3">
    <source>
        <dbReference type="ARBA" id="ARBA00022629"/>
    </source>
</evidence>
<name>A0ABY5JSQ8_9BACI</name>
<dbReference type="InterPro" id="IPR000600">
    <property type="entry name" value="ROK"/>
</dbReference>
<dbReference type="InterPro" id="IPR043129">
    <property type="entry name" value="ATPase_NBD"/>
</dbReference>
<organism evidence="4 5">
    <name type="scientific">Oceanobacillus jeddahense</name>
    <dbReference type="NCBI Taxonomy" id="1462527"/>
    <lineage>
        <taxon>Bacteria</taxon>
        <taxon>Bacillati</taxon>
        <taxon>Bacillota</taxon>
        <taxon>Bacilli</taxon>
        <taxon>Bacillales</taxon>
        <taxon>Bacillaceae</taxon>
        <taxon>Oceanobacillus</taxon>
    </lineage>
</organism>
<dbReference type="Pfam" id="PF00480">
    <property type="entry name" value="ROK"/>
    <property type="match status" value="1"/>
</dbReference>
<evidence type="ECO:0000256" key="1">
    <source>
        <dbReference type="ARBA" id="ARBA00002486"/>
    </source>
</evidence>
<dbReference type="InterPro" id="IPR036390">
    <property type="entry name" value="WH_DNA-bd_sf"/>
</dbReference>
<dbReference type="Gene3D" id="1.10.10.10">
    <property type="entry name" value="Winged helix-like DNA-binding domain superfamily/Winged helix DNA-binding domain"/>
    <property type="match status" value="1"/>
</dbReference>
<dbReference type="RefSeq" id="WP_256707724.1">
    <property type="nucleotide sequence ID" value="NZ_CP101914.1"/>
</dbReference>
<dbReference type="InterPro" id="IPR036388">
    <property type="entry name" value="WH-like_DNA-bd_sf"/>
</dbReference>
<reference evidence="4" key="1">
    <citation type="submission" date="2022-07" db="EMBL/GenBank/DDBJ databases">
        <title>FELIX.</title>
        <authorList>
            <person name="Wan K.H."/>
            <person name="Park S."/>
            <person name="Lawrence Q."/>
            <person name="Eichenberger J.P."/>
            <person name="Booth B.W."/>
            <person name="Piaggio A.J."/>
            <person name="Chandler J.C."/>
            <person name="Franklin A.B."/>
            <person name="Celniker S.E."/>
        </authorList>
    </citation>
    <scope>NUCLEOTIDE SEQUENCE</scope>
    <source>
        <strain evidence="4">QA-1986 374</strain>
    </source>
</reference>
<evidence type="ECO:0000313" key="5">
    <source>
        <dbReference type="Proteomes" id="UP001059773"/>
    </source>
</evidence>
<dbReference type="Proteomes" id="UP001059773">
    <property type="component" value="Chromosome"/>
</dbReference>